<gene>
    <name evidence="11" type="ORF">EV186_10598</name>
</gene>
<evidence type="ECO:0000259" key="10">
    <source>
        <dbReference type="PROSITE" id="PS51296"/>
    </source>
</evidence>
<proteinExistence type="predicted"/>
<dbReference type="FunFam" id="2.102.10.10:FF:000016">
    <property type="entry name" value="Nitrite reductase/ring-hydroxylating ferredoxin subunit"/>
    <property type="match status" value="1"/>
</dbReference>
<dbReference type="PANTHER" id="PTHR10134">
    <property type="entry name" value="CYTOCHROME B-C1 COMPLEX SUBUNIT RIESKE, MITOCHONDRIAL"/>
    <property type="match status" value="1"/>
</dbReference>
<evidence type="ECO:0000313" key="12">
    <source>
        <dbReference type="Proteomes" id="UP000295444"/>
    </source>
</evidence>
<accession>A0A4R6S7R2</accession>
<dbReference type="PROSITE" id="PS51318">
    <property type="entry name" value="TAT"/>
    <property type="match status" value="1"/>
</dbReference>
<evidence type="ECO:0000256" key="9">
    <source>
        <dbReference type="ARBA" id="ARBA00034078"/>
    </source>
</evidence>
<dbReference type="SUPFAM" id="SSF50022">
    <property type="entry name" value="ISP domain"/>
    <property type="match status" value="1"/>
</dbReference>
<name>A0A4R6S7R2_LABRH</name>
<keyword evidence="3" id="KW-0001">2Fe-2S</keyword>
<dbReference type="Proteomes" id="UP000295444">
    <property type="component" value="Unassembled WGS sequence"/>
</dbReference>
<dbReference type="GO" id="GO:0051537">
    <property type="term" value="F:2 iron, 2 sulfur cluster binding"/>
    <property type="evidence" value="ECO:0007669"/>
    <property type="project" value="UniProtKB-KW"/>
</dbReference>
<keyword evidence="12" id="KW-1185">Reference proteome</keyword>
<evidence type="ECO:0000256" key="1">
    <source>
        <dbReference type="ARBA" id="ARBA00002494"/>
    </source>
</evidence>
<dbReference type="EMBL" id="SNXZ01000005">
    <property type="protein sequence ID" value="TDP94866.1"/>
    <property type="molecule type" value="Genomic_DNA"/>
</dbReference>
<keyword evidence="6" id="KW-0411">Iron-sulfur</keyword>
<sequence>MTISRRAALACGAGCGVALVAGCTRYGAPEPAAPSGAALGAVADVPVGGGTVFKDQQIVVTQPKKGEFKAFSAVCTHQGCVVANVSGGTINCTCHGSKFKVADGSVAAGPASKPLPAREVRVANGQITLA</sequence>
<dbReference type="InterPro" id="IPR017941">
    <property type="entry name" value="Rieske_2Fe-2S"/>
</dbReference>
<dbReference type="OrthoDB" id="25106at2"/>
<dbReference type="Pfam" id="PF00355">
    <property type="entry name" value="Rieske"/>
    <property type="match status" value="1"/>
</dbReference>
<protein>
    <recommendedName>
        <fullName evidence="2">Cytochrome bc1 complex Rieske iron-sulfur subunit</fullName>
    </recommendedName>
    <alternativeName>
        <fullName evidence="8">Cytochrome bc1 reductase complex subunit QcrA</fullName>
    </alternativeName>
</protein>
<keyword evidence="4" id="KW-0479">Metal-binding</keyword>
<evidence type="ECO:0000256" key="2">
    <source>
        <dbReference type="ARBA" id="ARBA00015816"/>
    </source>
</evidence>
<keyword evidence="5" id="KW-0408">Iron</keyword>
<feature type="domain" description="Rieske" evidence="10">
    <location>
        <begin position="37"/>
        <end position="129"/>
    </location>
</feature>
<evidence type="ECO:0000256" key="6">
    <source>
        <dbReference type="ARBA" id="ARBA00023014"/>
    </source>
</evidence>
<evidence type="ECO:0000256" key="7">
    <source>
        <dbReference type="ARBA" id="ARBA00023157"/>
    </source>
</evidence>
<dbReference type="GO" id="GO:0046872">
    <property type="term" value="F:metal ion binding"/>
    <property type="evidence" value="ECO:0007669"/>
    <property type="project" value="UniProtKB-KW"/>
</dbReference>
<dbReference type="PROSITE" id="PS51257">
    <property type="entry name" value="PROKAR_LIPOPROTEIN"/>
    <property type="match status" value="1"/>
</dbReference>
<evidence type="ECO:0000256" key="4">
    <source>
        <dbReference type="ARBA" id="ARBA00022723"/>
    </source>
</evidence>
<dbReference type="AlphaFoldDB" id="A0A4R6S7R2"/>
<comment type="function">
    <text evidence="1">Iron-sulfur subunit of the cytochrome bc1 complex, an essential component of the respiratory electron transport chain required for ATP synthesis. The bc1 complex catalyzes the oxidation of menaquinol and the reduction of cytochrome c in the respiratory chain. The bc1 complex operates through a Q-cycle mechanism that couples electron transfer to generation of the proton gradient that drives ATP synthesis.</text>
</comment>
<dbReference type="GO" id="GO:0004497">
    <property type="term" value="F:monooxygenase activity"/>
    <property type="evidence" value="ECO:0007669"/>
    <property type="project" value="UniProtKB-ARBA"/>
</dbReference>
<comment type="cofactor">
    <cofactor evidence="9">
        <name>[2Fe-2S] cluster</name>
        <dbReference type="ChEBI" id="CHEBI:190135"/>
    </cofactor>
</comment>
<dbReference type="GO" id="GO:0016020">
    <property type="term" value="C:membrane"/>
    <property type="evidence" value="ECO:0007669"/>
    <property type="project" value="InterPro"/>
</dbReference>
<reference evidence="11 12" key="1">
    <citation type="submission" date="2019-03" db="EMBL/GenBank/DDBJ databases">
        <title>Genomic Encyclopedia of Type Strains, Phase IV (KMG-IV): sequencing the most valuable type-strain genomes for metagenomic binning, comparative biology and taxonomic classification.</title>
        <authorList>
            <person name="Goeker M."/>
        </authorList>
    </citation>
    <scope>NUCLEOTIDE SEQUENCE [LARGE SCALE GENOMIC DNA]</scope>
    <source>
        <strain evidence="11 12">DSM 45361</strain>
    </source>
</reference>
<dbReference type="PRINTS" id="PR00162">
    <property type="entry name" value="RIESKE"/>
</dbReference>
<evidence type="ECO:0000256" key="8">
    <source>
        <dbReference type="ARBA" id="ARBA00029586"/>
    </source>
</evidence>
<dbReference type="PROSITE" id="PS51296">
    <property type="entry name" value="RIESKE"/>
    <property type="match status" value="1"/>
</dbReference>
<dbReference type="InterPro" id="IPR006311">
    <property type="entry name" value="TAT_signal"/>
</dbReference>
<evidence type="ECO:0000313" key="11">
    <source>
        <dbReference type="EMBL" id="TDP94866.1"/>
    </source>
</evidence>
<dbReference type="CDD" id="cd03467">
    <property type="entry name" value="Rieske"/>
    <property type="match status" value="1"/>
</dbReference>
<evidence type="ECO:0000256" key="3">
    <source>
        <dbReference type="ARBA" id="ARBA00022714"/>
    </source>
</evidence>
<dbReference type="InterPro" id="IPR005805">
    <property type="entry name" value="Rieske_Fe-S_prot_C"/>
</dbReference>
<evidence type="ECO:0000256" key="5">
    <source>
        <dbReference type="ARBA" id="ARBA00023004"/>
    </source>
</evidence>
<dbReference type="RefSeq" id="WP_133852285.1">
    <property type="nucleotide sequence ID" value="NZ_SNXZ01000005.1"/>
</dbReference>
<comment type="caution">
    <text evidence="11">The sequence shown here is derived from an EMBL/GenBank/DDBJ whole genome shotgun (WGS) entry which is preliminary data.</text>
</comment>
<dbReference type="InterPro" id="IPR014349">
    <property type="entry name" value="Rieske_Fe-S_prot"/>
</dbReference>
<dbReference type="InterPro" id="IPR036922">
    <property type="entry name" value="Rieske_2Fe-2S_sf"/>
</dbReference>
<organism evidence="11 12">
    <name type="scientific">Labedaea rhizosphaerae</name>
    <dbReference type="NCBI Taxonomy" id="598644"/>
    <lineage>
        <taxon>Bacteria</taxon>
        <taxon>Bacillati</taxon>
        <taxon>Actinomycetota</taxon>
        <taxon>Actinomycetes</taxon>
        <taxon>Pseudonocardiales</taxon>
        <taxon>Pseudonocardiaceae</taxon>
        <taxon>Labedaea</taxon>
    </lineage>
</organism>
<keyword evidence="7" id="KW-1015">Disulfide bond</keyword>
<dbReference type="GO" id="GO:0016705">
    <property type="term" value="F:oxidoreductase activity, acting on paired donors, with incorporation or reduction of molecular oxygen"/>
    <property type="evidence" value="ECO:0007669"/>
    <property type="project" value="UniProtKB-ARBA"/>
</dbReference>
<dbReference type="Gene3D" id="2.102.10.10">
    <property type="entry name" value="Rieske [2Fe-2S] iron-sulphur domain"/>
    <property type="match status" value="1"/>
</dbReference>